<keyword evidence="4" id="KW-1185">Reference proteome</keyword>
<organism evidence="3 4">
    <name type="scientific">Rhodospira trueperi</name>
    <dbReference type="NCBI Taxonomy" id="69960"/>
    <lineage>
        <taxon>Bacteria</taxon>
        <taxon>Pseudomonadati</taxon>
        <taxon>Pseudomonadota</taxon>
        <taxon>Alphaproteobacteria</taxon>
        <taxon>Rhodospirillales</taxon>
        <taxon>Rhodospirillaceae</taxon>
        <taxon>Rhodospira</taxon>
    </lineage>
</organism>
<dbReference type="OrthoDB" id="8441103at2"/>
<feature type="region of interest" description="Disordered" evidence="1">
    <location>
        <begin position="212"/>
        <end position="232"/>
    </location>
</feature>
<feature type="compositionally biased region" description="Basic and acidic residues" evidence="1">
    <location>
        <begin position="220"/>
        <end position="232"/>
    </location>
</feature>
<dbReference type="EMBL" id="FNAP01000014">
    <property type="protein sequence ID" value="SDE86547.1"/>
    <property type="molecule type" value="Genomic_DNA"/>
</dbReference>
<evidence type="ECO:0000256" key="2">
    <source>
        <dbReference type="SAM" id="SignalP"/>
    </source>
</evidence>
<gene>
    <name evidence="3" type="ORF">SAMN05421720_11463</name>
</gene>
<sequence length="232" mass="26266">MTPVFHNTVPGMATIMLLVSAVVMTSPALADGSCPGRDAPVQITLNTRFDPARLDHTRSRAQIHTMFQDSQSQPTMPVGGGAVGLTVTNAAFGFRTRIELFHRRDGMVCVYLRSVEAHMNQVDTVVYVAREYPKGSCNYDNIYEHEKMHVGVYYFTQRDYAPRVRERLQRLVRGINPQVVRTEAAAREVHTEILNRGVADLLADMEAERKRRNSALDTPENYRREQAKCPSW</sequence>
<keyword evidence="2" id="KW-0732">Signal</keyword>
<evidence type="ECO:0008006" key="5">
    <source>
        <dbReference type="Google" id="ProtNLM"/>
    </source>
</evidence>
<evidence type="ECO:0000313" key="4">
    <source>
        <dbReference type="Proteomes" id="UP000199412"/>
    </source>
</evidence>
<proteinExistence type="predicted"/>
<dbReference type="AlphaFoldDB" id="A0A1G7GEH3"/>
<dbReference type="Proteomes" id="UP000199412">
    <property type="component" value="Unassembled WGS sequence"/>
</dbReference>
<feature type="chain" id="PRO_5011585813" description="DUF922 domain-containing protein" evidence="2">
    <location>
        <begin position="31"/>
        <end position="232"/>
    </location>
</feature>
<name>A0A1G7GEH3_9PROT</name>
<evidence type="ECO:0000256" key="1">
    <source>
        <dbReference type="SAM" id="MobiDB-lite"/>
    </source>
</evidence>
<evidence type="ECO:0000313" key="3">
    <source>
        <dbReference type="EMBL" id="SDE86547.1"/>
    </source>
</evidence>
<dbReference type="RefSeq" id="WP_092787660.1">
    <property type="nucleotide sequence ID" value="NZ_FNAP01000014.1"/>
</dbReference>
<feature type="signal peptide" evidence="2">
    <location>
        <begin position="1"/>
        <end position="30"/>
    </location>
</feature>
<reference evidence="3 4" key="1">
    <citation type="submission" date="2016-10" db="EMBL/GenBank/DDBJ databases">
        <authorList>
            <person name="de Groot N.N."/>
        </authorList>
    </citation>
    <scope>NUCLEOTIDE SEQUENCE [LARGE SCALE GENOMIC DNA]</scope>
    <source>
        <strain evidence="3 4">ATCC 700224</strain>
    </source>
</reference>
<protein>
    <recommendedName>
        <fullName evidence="5">DUF922 domain-containing protein</fullName>
    </recommendedName>
</protein>
<accession>A0A1G7GEH3</accession>
<dbReference type="STRING" id="69960.SAMN05421720_11463"/>